<dbReference type="EC" id="2.7.11.1" evidence="1"/>
<evidence type="ECO:0000256" key="1">
    <source>
        <dbReference type="ARBA" id="ARBA00012513"/>
    </source>
</evidence>
<keyword evidence="2" id="KW-0723">Serine/threonine-protein kinase</keyword>
<proteinExistence type="predicted"/>
<dbReference type="Gene3D" id="1.10.510.10">
    <property type="entry name" value="Transferase(Phosphotransferase) domain 1"/>
    <property type="match status" value="1"/>
</dbReference>
<dbReference type="AlphaFoldDB" id="A0A146KEK0"/>
<evidence type="ECO:0000256" key="8">
    <source>
        <dbReference type="ARBA" id="ARBA00048679"/>
    </source>
</evidence>
<keyword evidence="6" id="KW-0067">ATP-binding</keyword>
<dbReference type="InterPro" id="IPR000719">
    <property type="entry name" value="Prot_kinase_dom"/>
</dbReference>
<dbReference type="InterPro" id="IPR011009">
    <property type="entry name" value="Kinase-like_dom_sf"/>
</dbReference>
<dbReference type="SUPFAM" id="SSF56112">
    <property type="entry name" value="Protein kinase-like (PK-like)"/>
    <property type="match status" value="1"/>
</dbReference>
<keyword evidence="5 10" id="KW-0418">Kinase</keyword>
<comment type="catalytic activity">
    <reaction evidence="7">
        <text>L-threonyl-[protein] + ATP = O-phospho-L-threonyl-[protein] + ADP + H(+)</text>
        <dbReference type="Rhea" id="RHEA:46608"/>
        <dbReference type="Rhea" id="RHEA-COMP:11060"/>
        <dbReference type="Rhea" id="RHEA-COMP:11605"/>
        <dbReference type="ChEBI" id="CHEBI:15378"/>
        <dbReference type="ChEBI" id="CHEBI:30013"/>
        <dbReference type="ChEBI" id="CHEBI:30616"/>
        <dbReference type="ChEBI" id="CHEBI:61977"/>
        <dbReference type="ChEBI" id="CHEBI:456216"/>
        <dbReference type="EC" id="2.7.11.1"/>
    </reaction>
</comment>
<gene>
    <name evidence="10" type="ORF">TPC1_13683</name>
</gene>
<sequence>QIKDKFQNAVSKVQSAVKLDPYSNKQFFVGGQQISTTRMLAQGSFAYVYETSSQEYVIKHMNILTKEQFKEALQEVHFQTQLNCHQNIAKVYALFVNQKEIALDSTFEKLQHTKTPLDFDIIMEKCESSVLSVLNALKPKQYLQEDQVLQIFAGAVAGFTCMANFHIINRDGKIENMLLKQPDILSAKNVRICDFGSCTSKYYEDATQFIKNATLRNMLDGDIQAKTTPQYRPPEMIDLFARLPITCQADVFSLGVMLYRLMYKVLPFAEGEILANFNCKYQFPDETDEFLKRGKYEEKPDIPIYSPFLKQLVRRCLTKNPTDRITIFQLAEEIKSKIGNFGAEPVAPKEVSEFEEEVAAPVGLKAGANIFEWSEVKGAKGLDFAPVKEQNSNFGLQFAPVQEQQGFGLEFAPVEQVPISEHVKTTFSQEDSSDRGPRHEPVQNVKIDLFAPQEVNVSQAQKADMLDFAFVQEKPAVKGDTLEKSQVQVQKTDMLDFGPVQPQKVDDLLDFATVPQQELNSVQTKKVDDMLDFSQPVSTKTESKQIVTKQNIQSAQPPQNHFEQLLKLQNAEIAPLNLRADQILQNVRKTACAIFTVLNLGEARLKERYMAMVLLIHASLHKEVSTEQISQLEQNFSMLVQQTTSSQNPQKEKIILILKDLCTLQQMASTICKLGEFKSNIINVDQSQTQFLTKLVNLINGFYSLQKSSPMQKQFVQQLKPIFVVILKTAKETCQFGSSIDHQSQQQVKQAYSALAKQKEVYGVKLSDVLELGEFE</sequence>
<dbReference type="GO" id="GO:0005737">
    <property type="term" value="C:cytoplasm"/>
    <property type="evidence" value="ECO:0007669"/>
    <property type="project" value="TreeGrafter"/>
</dbReference>
<dbReference type="GO" id="GO:0005524">
    <property type="term" value="F:ATP binding"/>
    <property type="evidence" value="ECO:0007669"/>
    <property type="project" value="UniProtKB-KW"/>
</dbReference>
<keyword evidence="3" id="KW-0808">Transferase</keyword>
<dbReference type="PANTHER" id="PTHR22967">
    <property type="entry name" value="SERINE/THREONINE PROTEIN KINASE"/>
    <property type="match status" value="1"/>
</dbReference>
<organism evidence="10">
    <name type="scientific">Trepomonas sp. PC1</name>
    <dbReference type="NCBI Taxonomy" id="1076344"/>
    <lineage>
        <taxon>Eukaryota</taxon>
        <taxon>Metamonada</taxon>
        <taxon>Diplomonadida</taxon>
        <taxon>Hexamitidae</taxon>
        <taxon>Hexamitinae</taxon>
        <taxon>Trepomonas</taxon>
    </lineage>
</organism>
<dbReference type="Pfam" id="PF00069">
    <property type="entry name" value="Pkinase"/>
    <property type="match status" value="1"/>
</dbReference>
<evidence type="ECO:0000256" key="3">
    <source>
        <dbReference type="ARBA" id="ARBA00022679"/>
    </source>
</evidence>
<feature type="non-terminal residue" evidence="10">
    <location>
        <position position="1"/>
    </location>
</feature>
<name>A0A146KEK0_9EUKA</name>
<evidence type="ECO:0000256" key="4">
    <source>
        <dbReference type="ARBA" id="ARBA00022741"/>
    </source>
</evidence>
<dbReference type="EMBL" id="GDID01002745">
    <property type="protein sequence ID" value="JAP93861.1"/>
    <property type="molecule type" value="Transcribed_RNA"/>
</dbReference>
<dbReference type="SMART" id="SM00220">
    <property type="entry name" value="S_TKc"/>
    <property type="match status" value="1"/>
</dbReference>
<evidence type="ECO:0000256" key="7">
    <source>
        <dbReference type="ARBA" id="ARBA00047899"/>
    </source>
</evidence>
<evidence type="ECO:0000313" key="10">
    <source>
        <dbReference type="EMBL" id="JAP93861.1"/>
    </source>
</evidence>
<reference evidence="10" key="1">
    <citation type="submission" date="2015-07" db="EMBL/GenBank/DDBJ databases">
        <title>Adaptation to a free-living lifestyle via gene acquisitions in the diplomonad Trepomonas sp. PC1.</title>
        <authorList>
            <person name="Xu F."/>
            <person name="Jerlstrom-Hultqvist J."/>
            <person name="Kolisko M."/>
            <person name="Simpson A.G.B."/>
            <person name="Roger A.J."/>
            <person name="Svard S.G."/>
            <person name="Andersson J.O."/>
        </authorList>
    </citation>
    <scope>NUCLEOTIDE SEQUENCE</scope>
    <source>
        <strain evidence="10">PC1</strain>
    </source>
</reference>
<dbReference type="GO" id="GO:0004674">
    <property type="term" value="F:protein serine/threonine kinase activity"/>
    <property type="evidence" value="ECO:0007669"/>
    <property type="project" value="UniProtKB-KW"/>
</dbReference>
<evidence type="ECO:0000256" key="2">
    <source>
        <dbReference type="ARBA" id="ARBA00022527"/>
    </source>
</evidence>
<keyword evidence="4" id="KW-0547">Nucleotide-binding</keyword>
<protein>
    <recommendedName>
        <fullName evidence="1">non-specific serine/threonine protein kinase</fullName>
        <ecNumber evidence="1">2.7.11.1</ecNumber>
    </recommendedName>
</protein>
<evidence type="ECO:0000256" key="5">
    <source>
        <dbReference type="ARBA" id="ARBA00022777"/>
    </source>
</evidence>
<dbReference type="PANTHER" id="PTHR22967:SF57">
    <property type="entry name" value="AUXILIN, ISOFORM A-RELATED"/>
    <property type="match status" value="1"/>
</dbReference>
<comment type="catalytic activity">
    <reaction evidence="8">
        <text>L-seryl-[protein] + ATP = O-phospho-L-seryl-[protein] + ADP + H(+)</text>
        <dbReference type="Rhea" id="RHEA:17989"/>
        <dbReference type="Rhea" id="RHEA-COMP:9863"/>
        <dbReference type="Rhea" id="RHEA-COMP:11604"/>
        <dbReference type="ChEBI" id="CHEBI:15378"/>
        <dbReference type="ChEBI" id="CHEBI:29999"/>
        <dbReference type="ChEBI" id="CHEBI:30616"/>
        <dbReference type="ChEBI" id="CHEBI:83421"/>
        <dbReference type="ChEBI" id="CHEBI:456216"/>
        <dbReference type="EC" id="2.7.11.1"/>
    </reaction>
</comment>
<evidence type="ECO:0000259" key="9">
    <source>
        <dbReference type="PROSITE" id="PS50011"/>
    </source>
</evidence>
<accession>A0A146KEK0</accession>
<evidence type="ECO:0000256" key="6">
    <source>
        <dbReference type="ARBA" id="ARBA00022840"/>
    </source>
</evidence>
<dbReference type="PROSITE" id="PS50011">
    <property type="entry name" value="PROTEIN_KINASE_DOM"/>
    <property type="match status" value="1"/>
</dbReference>
<feature type="domain" description="Protein kinase" evidence="9">
    <location>
        <begin position="34"/>
        <end position="338"/>
    </location>
</feature>